<evidence type="ECO:0000256" key="3">
    <source>
        <dbReference type="ARBA" id="ARBA00038292"/>
    </source>
</evidence>
<dbReference type="InterPro" id="IPR005025">
    <property type="entry name" value="FMN_Rdtase-like_dom"/>
</dbReference>
<reference evidence="5 6" key="1">
    <citation type="journal article" date="2007" name="Archaea">
        <title>The genome of Hyperthermus butylicus: a sulfur-reducing, peptide fermenting, neutrophilic Crenarchaeote growing up to 108 degrees C.</title>
        <authorList>
            <person name="Brugger K."/>
            <person name="Chen L."/>
            <person name="Stark M."/>
            <person name="Zibat A."/>
            <person name="Redder P."/>
            <person name="Ruepp A."/>
            <person name="Awayez M."/>
            <person name="She Q."/>
            <person name="Garrett R.A."/>
            <person name="Klenk H.P."/>
        </authorList>
    </citation>
    <scope>NUCLEOTIDE SEQUENCE [LARGE SCALE GENOMIC DNA]</scope>
    <source>
        <strain evidence="6">DSM 5456 / JCM 9403 / PLM1-5</strain>
    </source>
</reference>
<dbReference type="GeneID" id="4782405"/>
<evidence type="ECO:0000259" key="4">
    <source>
        <dbReference type="Pfam" id="PF03358"/>
    </source>
</evidence>
<gene>
    <name evidence="5" type="ordered locus">Hbut_0398</name>
</gene>
<keyword evidence="6" id="KW-1185">Reference proteome</keyword>
<dbReference type="PANTHER" id="PTHR43278">
    <property type="entry name" value="NAD(P)H-DEPENDENT FMN-CONTAINING OXIDOREDUCTASE YWQN-RELATED"/>
    <property type="match status" value="1"/>
</dbReference>
<dbReference type="HOGENOM" id="CLU_050993_3_0_2"/>
<dbReference type="InterPro" id="IPR051796">
    <property type="entry name" value="ISF_SsuE-like"/>
</dbReference>
<dbReference type="OrthoDB" id="9059at2157"/>
<dbReference type="KEGG" id="hbu:Hbut_0398"/>
<dbReference type="Gene3D" id="3.40.50.360">
    <property type="match status" value="1"/>
</dbReference>
<dbReference type="PANTHER" id="PTHR43278:SF4">
    <property type="entry name" value="NAD(P)H-DEPENDENT FMN-CONTAINING OXIDOREDUCTASE YWQN-RELATED"/>
    <property type="match status" value="1"/>
</dbReference>
<sequence length="240" mass="27037">MAGIRVLGINGSARKYGNSFKMLWIALKAAEDEGAETEIIHLYDYKLILCMACYSDNLYECYYPKRCPLGLEDQYHEIAEKILSSHAVIFSTPVYWFMASAAVKTLVERMTGMENMLYHIGKSLLDGKVAGIIAVGEETGATMALSWLMLTLNMMGFHIPAWATVYYHGKGDAMDNEQAVLDAYNLGRNVARLAKILAGKVDGEPWYSLDYRSRARQLAEEAKKTAMNNREAARRDRPWL</sequence>
<dbReference type="RefSeq" id="WP_011821583.1">
    <property type="nucleotide sequence ID" value="NC_008818.1"/>
</dbReference>
<evidence type="ECO:0000313" key="6">
    <source>
        <dbReference type="Proteomes" id="UP000002593"/>
    </source>
</evidence>
<comment type="similarity">
    <text evidence="3">Belongs to the SsuE family. Isf subfamily.</text>
</comment>
<dbReference type="EnsemblBacteria" id="ABM80265">
    <property type="protein sequence ID" value="ABM80265"/>
    <property type="gene ID" value="Hbut_0398"/>
</dbReference>
<dbReference type="eggNOG" id="arCOG02573">
    <property type="taxonomic scope" value="Archaea"/>
</dbReference>
<dbReference type="EMBL" id="CP000493">
    <property type="protein sequence ID" value="ABM80265.1"/>
    <property type="molecule type" value="Genomic_DNA"/>
</dbReference>
<dbReference type="AlphaFoldDB" id="A2BJV4"/>
<accession>A2BJV4</accession>
<evidence type="ECO:0000256" key="1">
    <source>
        <dbReference type="ARBA" id="ARBA00022630"/>
    </source>
</evidence>
<dbReference type="GO" id="GO:0016491">
    <property type="term" value="F:oxidoreductase activity"/>
    <property type="evidence" value="ECO:0007669"/>
    <property type="project" value="InterPro"/>
</dbReference>
<dbReference type="SUPFAM" id="SSF52218">
    <property type="entry name" value="Flavoproteins"/>
    <property type="match status" value="1"/>
</dbReference>
<feature type="domain" description="NADPH-dependent FMN reductase-like" evidence="4">
    <location>
        <begin position="5"/>
        <end position="160"/>
    </location>
</feature>
<evidence type="ECO:0000256" key="2">
    <source>
        <dbReference type="ARBA" id="ARBA00022643"/>
    </source>
</evidence>
<evidence type="ECO:0000313" key="5">
    <source>
        <dbReference type="EMBL" id="ABM80265.1"/>
    </source>
</evidence>
<dbReference type="Pfam" id="PF03358">
    <property type="entry name" value="FMN_red"/>
    <property type="match status" value="1"/>
</dbReference>
<dbReference type="Proteomes" id="UP000002593">
    <property type="component" value="Chromosome"/>
</dbReference>
<dbReference type="InterPro" id="IPR029039">
    <property type="entry name" value="Flavoprotein-like_sf"/>
</dbReference>
<dbReference type="STRING" id="415426.Hbut_0398"/>
<keyword evidence="2" id="KW-0288">FMN</keyword>
<keyword evidence="1" id="KW-0285">Flavoprotein</keyword>
<organism evidence="5 6">
    <name type="scientific">Hyperthermus butylicus (strain DSM 5456 / JCM 9403 / PLM1-5)</name>
    <dbReference type="NCBI Taxonomy" id="415426"/>
    <lineage>
        <taxon>Archaea</taxon>
        <taxon>Thermoproteota</taxon>
        <taxon>Thermoprotei</taxon>
        <taxon>Desulfurococcales</taxon>
        <taxon>Pyrodictiaceae</taxon>
        <taxon>Hyperthermus</taxon>
    </lineage>
</organism>
<proteinExistence type="inferred from homology"/>
<name>A2BJV4_HYPBU</name>
<protein>
    <submittedName>
        <fullName evidence="5">Multimeric flavodoxin, WrbA</fullName>
    </submittedName>
</protein>